<evidence type="ECO:0000313" key="2">
    <source>
        <dbReference type="Proteomes" id="UP000366065"/>
    </source>
</evidence>
<proteinExistence type="predicted"/>
<protein>
    <recommendedName>
        <fullName evidence="3">S-adenosylhomocysteine hydrolase</fullName>
    </recommendedName>
</protein>
<dbReference type="InterPro" id="IPR045738">
    <property type="entry name" value="DUF6088"/>
</dbReference>
<accession>A0ABY6WAB0</accession>
<name>A0ABY6WAB0_9BURK</name>
<gene>
    <name evidence="1" type="ORF">PCA20602_04413</name>
</gene>
<evidence type="ECO:0008006" key="3">
    <source>
        <dbReference type="Google" id="ProtNLM"/>
    </source>
</evidence>
<dbReference type="EMBL" id="CABPRV010000012">
    <property type="protein sequence ID" value="VVE45825.1"/>
    <property type="molecule type" value="Genomic_DNA"/>
</dbReference>
<evidence type="ECO:0000313" key="1">
    <source>
        <dbReference type="EMBL" id="VVE45825.1"/>
    </source>
</evidence>
<sequence length="138" mass="15260">MSLKDELAASIRKRRAIVFLRSDFASLGSEASLSRALRELIDAGAIVRLGFGVYAKAKRSVLSGRPIPVRPIEVLAPQVLKRLGVKTYPSRLITAYNEARSTQLPMDVVINTGPRRIARKLGFGKQFILYESSTEKSD</sequence>
<comment type="caution">
    <text evidence="1">The sequence shown here is derived from an EMBL/GenBank/DDBJ whole genome shotgun (WGS) entry which is preliminary data.</text>
</comment>
<organism evidence="1 2">
    <name type="scientific">Pandoraea capi</name>
    <dbReference type="NCBI Taxonomy" id="2508286"/>
    <lineage>
        <taxon>Bacteria</taxon>
        <taxon>Pseudomonadati</taxon>
        <taxon>Pseudomonadota</taxon>
        <taxon>Betaproteobacteria</taxon>
        <taxon>Burkholderiales</taxon>
        <taxon>Burkholderiaceae</taxon>
        <taxon>Pandoraea</taxon>
    </lineage>
</organism>
<dbReference type="Proteomes" id="UP000366065">
    <property type="component" value="Unassembled WGS sequence"/>
</dbReference>
<reference evidence="1 2" key="1">
    <citation type="submission" date="2019-08" db="EMBL/GenBank/DDBJ databases">
        <authorList>
            <person name="Peeters C."/>
        </authorList>
    </citation>
    <scope>NUCLEOTIDE SEQUENCE [LARGE SCALE GENOMIC DNA]</scope>
    <source>
        <strain evidence="1 2">LMG 20602</strain>
    </source>
</reference>
<dbReference type="Pfam" id="PF19570">
    <property type="entry name" value="DUF6088"/>
    <property type="match status" value="1"/>
</dbReference>
<keyword evidence="2" id="KW-1185">Reference proteome</keyword>